<gene>
    <name evidence="2" type="ORF">CEXT_360121</name>
</gene>
<feature type="compositionally biased region" description="Basic and acidic residues" evidence="1">
    <location>
        <begin position="1"/>
        <end position="72"/>
    </location>
</feature>
<organism evidence="2 3">
    <name type="scientific">Caerostris extrusa</name>
    <name type="common">Bark spider</name>
    <name type="synonym">Caerostris bankana</name>
    <dbReference type="NCBI Taxonomy" id="172846"/>
    <lineage>
        <taxon>Eukaryota</taxon>
        <taxon>Metazoa</taxon>
        <taxon>Ecdysozoa</taxon>
        <taxon>Arthropoda</taxon>
        <taxon>Chelicerata</taxon>
        <taxon>Arachnida</taxon>
        <taxon>Araneae</taxon>
        <taxon>Araneomorphae</taxon>
        <taxon>Entelegynae</taxon>
        <taxon>Araneoidea</taxon>
        <taxon>Araneidae</taxon>
        <taxon>Caerostris</taxon>
    </lineage>
</organism>
<evidence type="ECO:0000313" key="2">
    <source>
        <dbReference type="EMBL" id="GIY17793.1"/>
    </source>
</evidence>
<evidence type="ECO:0000256" key="1">
    <source>
        <dbReference type="SAM" id="MobiDB-lite"/>
    </source>
</evidence>
<sequence length="143" mass="15276">MIHHCSNDDVHDGDGDHGDDHAHGGDRGGGHDDGHDDGRGGDRDDGHGDDHGAHDDDDHDHDDGHDVHDDKIPGVLCSPIRRLPILKSPDGFSSTGIGGRGGFHFSPPPLSRSWDEPLQESIQPIRNSMQIRRLGAGRTVGCG</sequence>
<feature type="region of interest" description="Disordered" evidence="1">
    <location>
        <begin position="1"/>
        <end position="112"/>
    </location>
</feature>
<dbReference type="AlphaFoldDB" id="A0AAV4RCI0"/>
<accession>A0AAV4RCI0</accession>
<proteinExistence type="predicted"/>
<keyword evidence="3" id="KW-1185">Reference proteome</keyword>
<name>A0AAV4RCI0_CAEEX</name>
<reference evidence="2 3" key="1">
    <citation type="submission" date="2021-06" db="EMBL/GenBank/DDBJ databases">
        <title>Caerostris extrusa draft genome.</title>
        <authorList>
            <person name="Kono N."/>
            <person name="Arakawa K."/>
        </authorList>
    </citation>
    <scope>NUCLEOTIDE SEQUENCE [LARGE SCALE GENOMIC DNA]</scope>
</reference>
<dbReference type="Proteomes" id="UP001054945">
    <property type="component" value="Unassembled WGS sequence"/>
</dbReference>
<dbReference type="EMBL" id="BPLR01007546">
    <property type="protein sequence ID" value="GIY17793.1"/>
    <property type="molecule type" value="Genomic_DNA"/>
</dbReference>
<comment type="caution">
    <text evidence="2">The sequence shown here is derived from an EMBL/GenBank/DDBJ whole genome shotgun (WGS) entry which is preliminary data.</text>
</comment>
<protein>
    <submittedName>
        <fullName evidence="2">Uncharacterized protein</fullName>
    </submittedName>
</protein>
<evidence type="ECO:0000313" key="3">
    <source>
        <dbReference type="Proteomes" id="UP001054945"/>
    </source>
</evidence>